<dbReference type="Pfam" id="PF07714">
    <property type="entry name" value="PK_Tyr_Ser-Thr"/>
    <property type="match status" value="1"/>
</dbReference>
<keyword evidence="1" id="KW-0547">Nucleotide-binding</keyword>
<dbReference type="Gene3D" id="3.30.200.20">
    <property type="entry name" value="Phosphorylase Kinase, domain 1"/>
    <property type="match status" value="1"/>
</dbReference>
<feature type="binding site" evidence="1">
    <location>
        <position position="44"/>
    </location>
    <ligand>
        <name>ATP</name>
        <dbReference type="ChEBI" id="CHEBI:30616"/>
    </ligand>
</feature>
<dbReference type="PROSITE" id="PS00107">
    <property type="entry name" value="PROTEIN_KINASE_ATP"/>
    <property type="match status" value="1"/>
</dbReference>
<dbReference type="SUPFAM" id="SSF56112">
    <property type="entry name" value="Protein kinase-like (PK-like)"/>
    <property type="match status" value="1"/>
</dbReference>
<comment type="caution">
    <text evidence="3">The sequence shown here is derived from an EMBL/GenBank/DDBJ whole genome shotgun (WGS) entry which is preliminary data.</text>
</comment>
<evidence type="ECO:0000313" key="3">
    <source>
        <dbReference type="EMBL" id="CAG8803605.1"/>
    </source>
</evidence>
<evidence type="ECO:0000256" key="1">
    <source>
        <dbReference type="PROSITE-ProRule" id="PRU10141"/>
    </source>
</evidence>
<feature type="non-terminal residue" evidence="3">
    <location>
        <position position="57"/>
    </location>
</feature>
<reference evidence="3 4" key="1">
    <citation type="submission" date="2021-06" db="EMBL/GenBank/DDBJ databases">
        <authorList>
            <person name="Kallberg Y."/>
            <person name="Tangrot J."/>
            <person name="Rosling A."/>
        </authorList>
    </citation>
    <scope>NUCLEOTIDE SEQUENCE [LARGE SCALE GENOMIC DNA]</scope>
    <source>
        <strain evidence="3 4">120-4 pot B 10/14</strain>
    </source>
</reference>
<gene>
    <name evidence="3" type="ORF">GMARGA_LOCUS23686</name>
</gene>
<proteinExistence type="predicted"/>
<keyword evidence="4" id="KW-1185">Reference proteome</keyword>
<dbReference type="Proteomes" id="UP000789901">
    <property type="component" value="Unassembled WGS sequence"/>
</dbReference>
<organism evidence="3 4">
    <name type="scientific">Gigaspora margarita</name>
    <dbReference type="NCBI Taxonomy" id="4874"/>
    <lineage>
        <taxon>Eukaryota</taxon>
        <taxon>Fungi</taxon>
        <taxon>Fungi incertae sedis</taxon>
        <taxon>Mucoromycota</taxon>
        <taxon>Glomeromycotina</taxon>
        <taxon>Glomeromycetes</taxon>
        <taxon>Diversisporales</taxon>
        <taxon>Gigasporaceae</taxon>
        <taxon>Gigaspora</taxon>
    </lineage>
</organism>
<evidence type="ECO:0000313" key="4">
    <source>
        <dbReference type="Proteomes" id="UP000789901"/>
    </source>
</evidence>
<dbReference type="InterPro" id="IPR001245">
    <property type="entry name" value="Ser-Thr/Tyr_kinase_cat_dom"/>
</dbReference>
<name>A0ABN7VWR0_GIGMA</name>
<protein>
    <submittedName>
        <fullName evidence="3">43844_t:CDS:1</fullName>
    </submittedName>
</protein>
<dbReference type="PROSITE" id="PS50011">
    <property type="entry name" value="PROTEIN_KINASE_DOM"/>
    <property type="match status" value="1"/>
</dbReference>
<dbReference type="EMBL" id="CAJVQB010024212">
    <property type="protein sequence ID" value="CAG8803605.1"/>
    <property type="molecule type" value="Genomic_DNA"/>
</dbReference>
<dbReference type="InterPro" id="IPR000719">
    <property type="entry name" value="Prot_kinase_dom"/>
</dbReference>
<keyword evidence="1" id="KW-0067">ATP-binding</keyword>
<evidence type="ECO:0000259" key="2">
    <source>
        <dbReference type="PROSITE" id="PS50011"/>
    </source>
</evidence>
<feature type="domain" description="Protein kinase" evidence="2">
    <location>
        <begin position="12"/>
        <end position="57"/>
    </location>
</feature>
<dbReference type="InterPro" id="IPR011009">
    <property type="entry name" value="Kinase-like_dom_sf"/>
</dbReference>
<accession>A0ABN7VWR0</accession>
<sequence length="57" mass="6522">MVTKGKNNIDEFSDLNEIGEGGFGIISKAKWKRQNHQVTVAIKKLKDENDTDKFKQE</sequence>
<dbReference type="InterPro" id="IPR017441">
    <property type="entry name" value="Protein_kinase_ATP_BS"/>
</dbReference>